<name>G2R8K4_THETT</name>
<evidence type="ECO:0000256" key="2">
    <source>
        <dbReference type="ARBA" id="ARBA00022630"/>
    </source>
</evidence>
<dbReference type="STRING" id="578455.G2R8K4"/>
<reference evidence="7 8" key="1">
    <citation type="journal article" date="2011" name="Nat. Biotechnol.">
        <title>Comparative genomic analysis of the thermophilic biomass-degrading fungi Myceliophthora thermophila and Thielavia terrestris.</title>
        <authorList>
            <person name="Berka R.M."/>
            <person name="Grigoriev I.V."/>
            <person name="Otillar R."/>
            <person name="Salamov A."/>
            <person name="Grimwood J."/>
            <person name="Reid I."/>
            <person name="Ishmael N."/>
            <person name="John T."/>
            <person name="Darmond C."/>
            <person name="Moisan M.-C."/>
            <person name="Henrissat B."/>
            <person name="Coutinho P.M."/>
            <person name="Lombard V."/>
            <person name="Natvig D.O."/>
            <person name="Lindquist E."/>
            <person name="Schmutz J."/>
            <person name="Lucas S."/>
            <person name="Harris P."/>
            <person name="Powlowski J."/>
            <person name="Bellemare A."/>
            <person name="Taylor D."/>
            <person name="Butler G."/>
            <person name="de Vries R.P."/>
            <person name="Allijn I.E."/>
            <person name="van den Brink J."/>
            <person name="Ushinsky S."/>
            <person name="Storms R."/>
            <person name="Powell A.J."/>
            <person name="Paulsen I.T."/>
            <person name="Elbourne L.D.H."/>
            <person name="Baker S.E."/>
            <person name="Magnuson J."/>
            <person name="LaBoissiere S."/>
            <person name="Clutterbuck A.J."/>
            <person name="Martinez D."/>
            <person name="Wogulis M."/>
            <person name="de Leon A.L."/>
            <person name="Rey M.W."/>
            <person name="Tsang A."/>
        </authorList>
    </citation>
    <scope>NUCLEOTIDE SEQUENCE [LARGE SCALE GENOMIC DNA]</scope>
    <source>
        <strain evidence="8">ATCC 38088 / NRRL 8126</strain>
    </source>
</reference>
<keyword evidence="4" id="KW-0560">Oxidoreductase</keyword>
<dbReference type="GO" id="GO:0004497">
    <property type="term" value="F:monooxygenase activity"/>
    <property type="evidence" value="ECO:0007669"/>
    <property type="project" value="UniProtKB-KW"/>
</dbReference>
<dbReference type="OrthoDB" id="9993796at2759"/>
<evidence type="ECO:0000313" key="8">
    <source>
        <dbReference type="Proteomes" id="UP000008181"/>
    </source>
</evidence>
<dbReference type="Gene3D" id="3.50.50.60">
    <property type="entry name" value="FAD/NAD(P)-binding domain"/>
    <property type="match status" value="1"/>
</dbReference>
<evidence type="ECO:0000256" key="3">
    <source>
        <dbReference type="ARBA" id="ARBA00022827"/>
    </source>
</evidence>
<comment type="similarity">
    <text evidence="1">Belongs to the paxM FAD-dependent monooxygenase family.</text>
</comment>
<dbReference type="KEGG" id="ttt:THITE_160953"/>
<dbReference type="HOGENOM" id="CLU_009665_19_0_1"/>
<sequence length="410" mass="44470">MPLDVIIIGAGLAGLVAAIALRRAGHGVLVLEKSAFATEIGAAINLSPNALLILAHLGFDLERARACRIRTTYLLRETDLAKLHAIPSPNPGNHTLHRVDLHRELLRLATDAGAEIRLATTVVRVDETGVVVLKGGTELRADLVVAADGVHSLAREYVLNGRPTKAVHSGLAAFRFLIDTETCRKDDFLRSLLDVTGPAAVNIIADKETAATEDPSMIRQIVWYACRDGELQNVAGVHPCSSTTVDDGEELKDAMMAEFSHFDPRLGRMVKLSSHVKRWPLYVHDPLPTWVRGRVVLIGDAAHPMLPFLGQGACQAIEDGAGLGLAFQDESQSVEVSLARFEALRKNRAARIQILSKVKESCDTPSVVVEELKPYLDAQAPEAPASLAERLTHARSYDLYASYSEIVGKN</sequence>
<dbReference type="RefSeq" id="XP_003653755.1">
    <property type="nucleotide sequence ID" value="XM_003653707.1"/>
</dbReference>
<keyword evidence="2" id="KW-0285">Flavoprotein</keyword>
<proteinExistence type="inferred from homology"/>
<accession>G2R8K4</accession>
<dbReference type="SUPFAM" id="SSF51905">
    <property type="entry name" value="FAD/NAD(P)-binding domain"/>
    <property type="match status" value="1"/>
</dbReference>
<feature type="domain" description="FAD-binding" evidence="6">
    <location>
        <begin position="4"/>
        <end position="348"/>
    </location>
</feature>
<dbReference type="PRINTS" id="PR00420">
    <property type="entry name" value="RNGMNOXGNASE"/>
</dbReference>
<keyword evidence="5" id="KW-0503">Monooxygenase</keyword>
<evidence type="ECO:0000256" key="4">
    <source>
        <dbReference type="ARBA" id="ARBA00023002"/>
    </source>
</evidence>
<dbReference type="Pfam" id="PF01494">
    <property type="entry name" value="FAD_binding_3"/>
    <property type="match status" value="1"/>
</dbReference>
<dbReference type="AlphaFoldDB" id="G2R8K4"/>
<dbReference type="EMBL" id="CP003011">
    <property type="protein sequence ID" value="AEO67419.1"/>
    <property type="molecule type" value="Genomic_DNA"/>
</dbReference>
<evidence type="ECO:0000259" key="6">
    <source>
        <dbReference type="Pfam" id="PF01494"/>
    </source>
</evidence>
<protein>
    <recommendedName>
        <fullName evidence="6">FAD-binding domain-containing protein</fullName>
    </recommendedName>
</protein>
<evidence type="ECO:0000313" key="7">
    <source>
        <dbReference type="EMBL" id="AEO67419.1"/>
    </source>
</evidence>
<dbReference type="InterPro" id="IPR050493">
    <property type="entry name" value="FAD-dep_Monooxygenase_BioMet"/>
</dbReference>
<dbReference type="GeneID" id="11515916"/>
<dbReference type="eggNOG" id="KOG2614">
    <property type="taxonomic scope" value="Eukaryota"/>
</dbReference>
<gene>
    <name evidence="7" type="ORF">THITE_160953</name>
</gene>
<dbReference type="GO" id="GO:0071949">
    <property type="term" value="F:FAD binding"/>
    <property type="evidence" value="ECO:0007669"/>
    <property type="project" value="InterPro"/>
</dbReference>
<keyword evidence="3" id="KW-0274">FAD</keyword>
<dbReference type="InterPro" id="IPR036188">
    <property type="entry name" value="FAD/NAD-bd_sf"/>
</dbReference>
<dbReference type="InterPro" id="IPR002938">
    <property type="entry name" value="FAD-bd"/>
</dbReference>
<organism evidence="7 8">
    <name type="scientific">Thermothielavioides terrestris (strain ATCC 38088 / NRRL 8126)</name>
    <name type="common">Thielavia terrestris</name>
    <dbReference type="NCBI Taxonomy" id="578455"/>
    <lineage>
        <taxon>Eukaryota</taxon>
        <taxon>Fungi</taxon>
        <taxon>Dikarya</taxon>
        <taxon>Ascomycota</taxon>
        <taxon>Pezizomycotina</taxon>
        <taxon>Sordariomycetes</taxon>
        <taxon>Sordariomycetidae</taxon>
        <taxon>Sordariales</taxon>
        <taxon>Chaetomiaceae</taxon>
        <taxon>Thermothielavioides</taxon>
        <taxon>Thermothielavioides terrestris</taxon>
    </lineage>
</organism>
<keyword evidence="8" id="KW-1185">Reference proteome</keyword>
<evidence type="ECO:0000256" key="1">
    <source>
        <dbReference type="ARBA" id="ARBA00007992"/>
    </source>
</evidence>
<dbReference type="Proteomes" id="UP000008181">
    <property type="component" value="Chromosome 3"/>
</dbReference>
<dbReference type="PANTHER" id="PTHR13789:SF314">
    <property type="entry name" value="FAD-BINDING DOMAIN-CONTAINING PROTEIN"/>
    <property type="match status" value="1"/>
</dbReference>
<dbReference type="PANTHER" id="PTHR13789">
    <property type="entry name" value="MONOOXYGENASE"/>
    <property type="match status" value="1"/>
</dbReference>
<evidence type="ECO:0000256" key="5">
    <source>
        <dbReference type="ARBA" id="ARBA00023033"/>
    </source>
</evidence>